<keyword evidence="9" id="KW-1185">Reference proteome</keyword>
<dbReference type="InterPro" id="IPR032675">
    <property type="entry name" value="LRR_dom_sf"/>
</dbReference>
<keyword evidence="2" id="KW-0812">Transmembrane</keyword>
<proteinExistence type="predicted"/>
<dbReference type="InterPro" id="IPR001611">
    <property type="entry name" value="Leu-rich_rpt"/>
</dbReference>
<evidence type="ECO:0000256" key="3">
    <source>
        <dbReference type="ARBA" id="ARBA00022729"/>
    </source>
</evidence>
<organism evidence="8 9">
    <name type="scientific">Acer yangbiense</name>
    <dbReference type="NCBI Taxonomy" id="1000413"/>
    <lineage>
        <taxon>Eukaryota</taxon>
        <taxon>Viridiplantae</taxon>
        <taxon>Streptophyta</taxon>
        <taxon>Embryophyta</taxon>
        <taxon>Tracheophyta</taxon>
        <taxon>Spermatophyta</taxon>
        <taxon>Magnoliopsida</taxon>
        <taxon>eudicotyledons</taxon>
        <taxon>Gunneridae</taxon>
        <taxon>Pentapetalae</taxon>
        <taxon>rosids</taxon>
        <taxon>malvids</taxon>
        <taxon>Sapindales</taxon>
        <taxon>Sapindaceae</taxon>
        <taxon>Hippocastanoideae</taxon>
        <taxon>Acereae</taxon>
        <taxon>Acer</taxon>
    </lineage>
</organism>
<dbReference type="EMBL" id="VAHF01000002">
    <property type="protein sequence ID" value="TXG68780.1"/>
    <property type="molecule type" value="Genomic_DNA"/>
</dbReference>
<evidence type="ECO:0000256" key="1">
    <source>
        <dbReference type="ARBA" id="ARBA00004167"/>
    </source>
</evidence>
<dbReference type="Pfam" id="PF13855">
    <property type="entry name" value="LRR_8"/>
    <property type="match status" value="1"/>
</dbReference>
<feature type="chain" id="PRO_5022986210" description="Malectin-like domain-containing protein" evidence="6">
    <location>
        <begin position="25"/>
        <end position="301"/>
    </location>
</feature>
<evidence type="ECO:0000313" key="9">
    <source>
        <dbReference type="Proteomes" id="UP000323000"/>
    </source>
</evidence>
<evidence type="ECO:0000256" key="2">
    <source>
        <dbReference type="ARBA" id="ARBA00022692"/>
    </source>
</evidence>
<dbReference type="GO" id="GO:0016020">
    <property type="term" value="C:membrane"/>
    <property type="evidence" value="ECO:0007669"/>
    <property type="project" value="UniProtKB-SubCell"/>
</dbReference>
<dbReference type="AlphaFoldDB" id="A0A5C7IHJ9"/>
<sequence>MVDGQPLFLVTKLWLVLVPVIISAVSNSKLVAAHDEQERKLEADTDASDGALRPLSRYDVGAENDIITRYPEDVYDRIWSPRSNRLIQISTESKINTESFGDAYQVPDIVLRTASRTQNASIPLILPFNPTDSASPCYIYFHFAEIEKLKDGQKRKLRIDLNSTNSGLKVTQPITLEYLKPMILTSTDLPISGTELQFSIYATGGADLPPILNGVEIFTNLSSSELTGLQIATSVSNLKSIMFLDLSYNNLTGPLPEFLAQLPNLKMLNLTGNKFTGSVPDALLEKSKNGKLLLRFLFFFN</sequence>
<dbReference type="Proteomes" id="UP000323000">
    <property type="component" value="Chromosome 2"/>
</dbReference>
<gene>
    <name evidence="8" type="ORF">EZV62_003715</name>
</gene>
<dbReference type="PANTHER" id="PTHR45631:SF212">
    <property type="entry name" value="PROTEIN KINASE DOMAIN-CONTAINING PROTEIN"/>
    <property type="match status" value="1"/>
</dbReference>
<protein>
    <recommendedName>
        <fullName evidence="7">Malectin-like domain-containing protein</fullName>
    </recommendedName>
</protein>
<keyword evidence="5" id="KW-0472">Membrane</keyword>
<dbReference type="OrthoDB" id="1738992at2759"/>
<dbReference type="InterPro" id="IPR024788">
    <property type="entry name" value="Malectin-like_Carb-bd_dom"/>
</dbReference>
<name>A0A5C7IHJ9_9ROSI</name>
<evidence type="ECO:0000256" key="6">
    <source>
        <dbReference type="SAM" id="SignalP"/>
    </source>
</evidence>
<comment type="caution">
    <text evidence="8">The sequence shown here is derived from an EMBL/GenBank/DDBJ whole genome shotgun (WGS) entry which is preliminary data.</text>
</comment>
<dbReference type="Pfam" id="PF12819">
    <property type="entry name" value="Malectin_like"/>
    <property type="match status" value="1"/>
</dbReference>
<evidence type="ECO:0000259" key="7">
    <source>
        <dbReference type="Pfam" id="PF12819"/>
    </source>
</evidence>
<accession>A0A5C7IHJ9</accession>
<evidence type="ECO:0000313" key="8">
    <source>
        <dbReference type="EMBL" id="TXG68780.1"/>
    </source>
</evidence>
<keyword evidence="4" id="KW-1133">Transmembrane helix</keyword>
<dbReference type="PANTHER" id="PTHR45631">
    <property type="entry name" value="OS07G0107800 PROTEIN-RELATED"/>
    <property type="match status" value="1"/>
</dbReference>
<reference evidence="9" key="1">
    <citation type="journal article" date="2019" name="Gigascience">
        <title>De novo genome assembly of the endangered Acer yangbiense, a plant species with extremely small populations endemic to Yunnan Province, China.</title>
        <authorList>
            <person name="Yang J."/>
            <person name="Wariss H.M."/>
            <person name="Tao L."/>
            <person name="Zhang R."/>
            <person name="Yun Q."/>
            <person name="Hollingsworth P."/>
            <person name="Dao Z."/>
            <person name="Luo G."/>
            <person name="Guo H."/>
            <person name="Ma Y."/>
            <person name="Sun W."/>
        </authorList>
    </citation>
    <scope>NUCLEOTIDE SEQUENCE [LARGE SCALE GENOMIC DNA]</scope>
    <source>
        <strain evidence="9">cv. Malutang</strain>
    </source>
</reference>
<dbReference type="Gene3D" id="3.80.10.10">
    <property type="entry name" value="Ribonuclease Inhibitor"/>
    <property type="match status" value="1"/>
</dbReference>
<feature type="domain" description="Malectin-like" evidence="7">
    <location>
        <begin position="48"/>
        <end position="219"/>
    </location>
</feature>
<feature type="signal peptide" evidence="6">
    <location>
        <begin position="1"/>
        <end position="24"/>
    </location>
</feature>
<keyword evidence="3 6" id="KW-0732">Signal</keyword>
<comment type="subcellular location">
    <subcellularLocation>
        <location evidence="1">Membrane</location>
        <topology evidence="1">Single-pass membrane protein</topology>
    </subcellularLocation>
</comment>
<evidence type="ECO:0000256" key="5">
    <source>
        <dbReference type="ARBA" id="ARBA00023136"/>
    </source>
</evidence>
<evidence type="ECO:0000256" key="4">
    <source>
        <dbReference type="ARBA" id="ARBA00022989"/>
    </source>
</evidence>
<dbReference type="SUPFAM" id="SSF52058">
    <property type="entry name" value="L domain-like"/>
    <property type="match status" value="1"/>
</dbReference>